<dbReference type="EMBL" id="LSBI01000006">
    <property type="protein sequence ID" value="OAQ88521.1"/>
    <property type="molecule type" value="Genomic_DNA"/>
</dbReference>
<comment type="caution">
    <text evidence="1">The sequence shown here is derived from an EMBL/GenBank/DDBJ whole genome shotgun (WGS) entry which is preliminary data.</text>
</comment>
<organism evidence="1 3">
    <name type="scientific">Purpureocillium lilacinum</name>
    <name type="common">Paecilomyces lilacinus</name>
    <dbReference type="NCBI Taxonomy" id="33203"/>
    <lineage>
        <taxon>Eukaryota</taxon>
        <taxon>Fungi</taxon>
        <taxon>Dikarya</taxon>
        <taxon>Ascomycota</taxon>
        <taxon>Pezizomycotina</taxon>
        <taxon>Sordariomycetes</taxon>
        <taxon>Hypocreomycetidae</taxon>
        <taxon>Hypocreales</taxon>
        <taxon>Ophiocordycipitaceae</taxon>
        <taxon>Purpureocillium</taxon>
    </lineage>
</organism>
<name>A0A179GQ61_PURLI</name>
<evidence type="ECO:0000313" key="2">
    <source>
        <dbReference type="EMBL" id="OAQ88521.1"/>
    </source>
</evidence>
<dbReference type="Proteomes" id="UP000078340">
    <property type="component" value="Unassembled WGS sequence"/>
</dbReference>
<evidence type="ECO:0000313" key="3">
    <source>
        <dbReference type="Proteomes" id="UP000078240"/>
    </source>
</evidence>
<dbReference type="Proteomes" id="UP000078240">
    <property type="component" value="Unassembled WGS sequence"/>
</dbReference>
<dbReference type="AlphaFoldDB" id="A0A179GQ61"/>
<dbReference type="EMBL" id="LSBH01000004">
    <property type="protein sequence ID" value="OAQ80076.1"/>
    <property type="molecule type" value="Genomic_DNA"/>
</dbReference>
<protein>
    <submittedName>
        <fullName evidence="1">Uncharacterized protein</fullName>
    </submittedName>
</protein>
<evidence type="ECO:0000313" key="1">
    <source>
        <dbReference type="EMBL" id="OAQ80076.1"/>
    </source>
</evidence>
<sequence length="66" mass="7505">MQKPRHDVDAASRLRKRTIRVMDRPAFSFTCGKGNFHPQPFFHRSGLAGNAMMVCNHVEACAAWVF</sequence>
<gene>
    <name evidence="1" type="ORF">VFPBJ_05661</name>
    <name evidence="2" type="ORF">VFPFJ_06986</name>
</gene>
<accession>A0A179GQ61</accession>
<reference evidence="1 3" key="1">
    <citation type="submission" date="2016-01" db="EMBL/GenBank/DDBJ databases">
        <title>Biosynthesis of antibiotic leucinostatins and their inhibition on Phytophthora in bio-control Purpureocillium lilacinum.</title>
        <authorList>
            <person name="Wang G."/>
            <person name="Liu Z."/>
            <person name="Lin R."/>
            <person name="Li E."/>
            <person name="Mao Z."/>
            <person name="Ling J."/>
            <person name="Yin W."/>
            <person name="Xie B."/>
        </authorList>
    </citation>
    <scope>NUCLEOTIDE SEQUENCE [LARGE SCALE GENOMIC DNA]</scope>
    <source>
        <strain evidence="1">PLBJ-1</strain>
        <strain evidence="2">PLFJ-1</strain>
    </source>
</reference>
<proteinExistence type="predicted"/>